<dbReference type="AlphaFoldDB" id="A0A834T2U0"/>
<proteinExistence type="predicted"/>
<accession>A0A834T2U0</accession>
<comment type="caution">
    <text evidence="2">The sequence shown here is derived from an EMBL/GenBank/DDBJ whole genome shotgun (WGS) entry which is preliminary data.</text>
</comment>
<evidence type="ECO:0000313" key="3">
    <source>
        <dbReference type="Proteomes" id="UP000634136"/>
    </source>
</evidence>
<reference evidence="2" key="1">
    <citation type="submission" date="2020-09" db="EMBL/GenBank/DDBJ databases">
        <title>Genome-Enabled Discovery of Anthraquinone Biosynthesis in Senna tora.</title>
        <authorList>
            <person name="Kang S.-H."/>
            <person name="Pandey R.P."/>
            <person name="Lee C.-M."/>
            <person name="Sim J.-S."/>
            <person name="Jeong J.-T."/>
            <person name="Choi B.-S."/>
            <person name="Jung M."/>
            <person name="Ginzburg D."/>
            <person name="Zhao K."/>
            <person name="Won S.Y."/>
            <person name="Oh T.-J."/>
            <person name="Yu Y."/>
            <person name="Kim N.-H."/>
            <person name="Lee O.R."/>
            <person name="Lee T.-H."/>
            <person name="Bashyal P."/>
            <person name="Kim T.-S."/>
            <person name="Lee W.-H."/>
            <person name="Kawkins C."/>
            <person name="Kim C.-K."/>
            <person name="Kim J.S."/>
            <person name="Ahn B.O."/>
            <person name="Rhee S.Y."/>
            <person name="Sohng J.K."/>
        </authorList>
    </citation>
    <scope>NUCLEOTIDE SEQUENCE</scope>
    <source>
        <tissue evidence="2">Leaf</tissue>
    </source>
</reference>
<feature type="compositionally biased region" description="Polar residues" evidence="1">
    <location>
        <begin position="1"/>
        <end position="11"/>
    </location>
</feature>
<evidence type="ECO:0000256" key="1">
    <source>
        <dbReference type="SAM" id="MobiDB-lite"/>
    </source>
</evidence>
<protein>
    <submittedName>
        <fullName evidence="2">Uncharacterized protein</fullName>
    </submittedName>
</protein>
<gene>
    <name evidence="2" type="ORF">G2W53_028137</name>
</gene>
<feature type="region of interest" description="Disordered" evidence="1">
    <location>
        <begin position="1"/>
        <end position="36"/>
    </location>
</feature>
<evidence type="ECO:0000313" key="2">
    <source>
        <dbReference type="EMBL" id="KAF7814168.1"/>
    </source>
</evidence>
<dbReference type="Proteomes" id="UP000634136">
    <property type="component" value="Unassembled WGS sequence"/>
</dbReference>
<dbReference type="EMBL" id="JAAIUW010000009">
    <property type="protein sequence ID" value="KAF7814168.1"/>
    <property type="molecule type" value="Genomic_DNA"/>
</dbReference>
<name>A0A834T2U0_9FABA</name>
<organism evidence="2 3">
    <name type="scientific">Senna tora</name>
    <dbReference type="NCBI Taxonomy" id="362788"/>
    <lineage>
        <taxon>Eukaryota</taxon>
        <taxon>Viridiplantae</taxon>
        <taxon>Streptophyta</taxon>
        <taxon>Embryophyta</taxon>
        <taxon>Tracheophyta</taxon>
        <taxon>Spermatophyta</taxon>
        <taxon>Magnoliopsida</taxon>
        <taxon>eudicotyledons</taxon>
        <taxon>Gunneridae</taxon>
        <taxon>Pentapetalae</taxon>
        <taxon>rosids</taxon>
        <taxon>fabids</taxon>
        <taxon>Fabales</taxon>
        <taxon>Fabaceae</taxon>
        <taxon>Caesalpinioideae</taxon>
        <taxon>Cassia clade</taxon>
        <taxon>Senna</taxon>
    </lineage>
</organism>
<sequence length="77" mass="8518">MRTQKASTSGRHQVGLMGKRGPSDDDDGEESGTSTCRDIMGMKRCVELASPTTSRHVAQPHHCHNHYSFLQNCFTAK</sequence>
<keyword evidence="3" id="KW-1185">Reference proteome</keyword>